<dbReference type="OrthoDB" id="9800940at2"/>
<sequence>MKIRFWGVRGSIATPISAEQIQSKIVAVVSRISARDLESENARQNFIANLPEYLYGTIGGNTACLEIENENGDHIIIDAGTGIRMCGKQYAKKNNQVFHLLFSHFHWDHVQGLPFFDPAYKSDTVFHIYSNYPDMRRFLEAQMEVPYFPVRMNTFTKNIFWHDIKDAVPFKIGGMQIITKLMFHPGDSHSYLLMENGKRFIHATDVELRQVDFERTEENIAFFENTDVLVLDAQYTVEETAQKEGWGHSAFCYAIDFAVFWNIKHLYLFHHEPMYDDKKIYAILKSAQWYSDYVCGGKVTVHLAIEGQEICL</sequence>
<dbReference type="PANTHER" id="PTHR42663">
    <property type="entry name" value="HYDROLASE C777.06C-RELATED-RELATED"/>
    <property type="match status" value="1"/>
</dbReference>
<evidence type="ECO:0000313" key="3">
    <source>
        <dbReference type="Proteomes" id="UP000014541"/>
    </source>
</evidence>
<dbReference type="CDD" id="cd07715">
    <property type="entry name" value="TaR3-like_MBL-fold"/>
    <property type="match status" value="1"/>
</dbReference>
<reference evidence="2 3" key="1">
    <citation type="submission" date="2013-04" db="EMBL/GenBank/DDBJ databases">
        <title>The Genome Sequence of Treponema maltophilum ATCC 51939.</title>
        <authorList>
            <consortium name="The Broad Institute Genomics Platform"/>
            <person name="Earl A."/>
            <person name="Ward D."/>
            <person name="Feldgarden M."/>
            <person name="Gevers D."/>
            <person name="Leonetti C."/>
            <person name="Blanton J.M."/>
            <person name="Dewhirst F.E."/>
            <person name="Izard J."/>
            <person name="Walker B."/>
            <person name="Young S."/>
            <person name="Zeng Q."/>
            <person name="Gargeya S."/>
            <person name="Fitzgerald M."/>
            <person name="Haas B."/>
            <person name="Abouelleil A."/>
            <person name="Allen A.W."/>
            <person name="Alvarado L."/>
            <person name="Arachchi H.M."/>
            <person name="Berlin A.M."/>
            <person name="Chapman S.B."/>
            <person name="Gainer-Dewar J."/>
            <person name="Goldberg J."/>
            <person name="Griggs A."/>
            <person name="Gujja S."/>
            <person name="Hansen M."/>
            <person name="Howarth C."/>
            <person name="Imamovic A."/>
            <person name="Ireland A."/>
            <person name="Larimer J."/>
            <person name="McCowan C."/>
            <person name="Murphy C."/>
            <person name="Pearson M."/>
            <person name="Poon T.W."/>
            <person name="Priest M."/>
            <person name="Roberts A."/>
            <person name="Saif S."/>
            <person name="Shea T."/>
            <person name="Sisk P."/>
            <person name="Sykes S."/>
            <person name="Wortman J."/>
            <person name="Nusbaum C."/>
            <person name="Birren B."/>
        </authorList>
    </citation>
    <scope>NUCLEOTIDE SEQUENCE [LARGE SCALE GENOMIC DNA]</scope>
    <source>
        <strain evidence="2 3">ATCC 51939</strain>
    </source>
</reference>
<keyword evidence="3" id="KW-1185">Reference proteome</keyword>
<dbReference type="AlphaFoldDB" id="S3KEV7"/>
<protein>
    <recommendedName>
        <fullName evidence="1">Metallo-beta-lactamase domain-containing protein</fullName>
    </recommendedName>
</protein>
<dbReference type="RefSeq" id="WP_016525363.1">
    <property type="nucleotide sequence ID" value="NZ_KE332518.1"/>
</dbReference>
<comment type="caution">
    <text evidence="2">The sequence shown here is derived from an EMBL/GenBank/DDBJ whole genome shotgun (WGS) entry which is preliminary data.</text>
</comment>
<dbReference type="Gene3D" id="3.60.15.10">
    <property type="entry name" value="Ribonuclease Z/Hydroxyacylglutathione hydrolase-like"/>
    <property type="match status" value="1"/>
</dbReference>
<name>S3KEV7_TREMA</name>
<accession>S3KEV7</accession>
<dbReference type="PATRIC" id="fig|1125699.3.peg.1096"/>
<dbReference type="InterPro" id="IPR001279">
    <property type="entry name" value="Metallo-B-lactamas"/>
</dbReference>
<evidence type="ECO:0000313" key="2">
    <source>
        <dbReference type="EMBL" id="EPF30752.1"/>
    </source>
</evidence>
<dbReference type="PANTHER" id="PTHR42663:SF4">
    <property type="entry name" value="SLL1036 PROTEIN"/>
    <property type="match status" value="1"/>
</dbReference>
<feature type="domain" description="Metallo-beta-lactamase" evidence="1">
    <location>
        <begin position="61"/>
        <end position="248"/>
    </location>
</feature>
<dbReference type="eggNOG" id="COG1235">
    <property type="taxonomic scope" value="Bacteria"/>
</dbReference>
<dbReference type="InterPro" id="IPR036866">
    <property type="entry name" value="RibonucZ/Hydroxyglut_hydro"/>
</dbReference>
<dbReference type="SUPFAM" id="SSF56281">
    <property type="entry name" value="Metallo-hydrolase/oxidoreductase"/>
    <property type="match status" value="1"/>
</dbReference>
<evidence type="ECO:0000259" key="1">
    <source>
        <dbReference type="SMART" id="SM00849"/>
    </source>
</evidence>
<gene>
    <name evidence="2" type="ORF">HMPREF9194_01073</name>
</gene>
<dbReference type="EMBL" id="ATFF01000006">
    <property type="protein sequence ID" value="EPF30752.1"/>
    <property type="molecule type" value="Genomic_DNA"/>
</dbReference>
<dbReference type="SMART" id="SM00849">
    <property type="entry name" value="Lactamase_B"/>
    <property type="match status" value="1"/>
</dbReference>
<dbReference type="Proteomes" id="UP000014541">
    <property type="component" value="Unassembled WGS sequence"/>
</dbReference>
<proteinExistence type="predicted"/>
<dbReference type="HOGENOM" id="CLU_031317_1_0_12"/>
<dbReference type="STRING" id="1125699.HMPREF9194_01073"/>
<organism evidence="2 3">
    <name type="scientific">Treponema maltophilum ATCC 51939</name>
    <dbReference type="NCBI Taxonomy" id="1125699"/>
    <lineage>
        <taxon>Bacteria</taxon>
        <taxon>Pseudomonadati</taxon>
        <taxon>Spirochaetota</taxon>
        <taxon>Spirochaetia</taxon>
        <taxon>Spirochaetales</taxon>
        <taxon>Treponemataceae</taxon>
        <taxon>Treponema</taxon>
    </lineage>
</organism>
<dbReference type="Pfam" id="PF12706">
    <property type="entry name" value="Lactamase_B_2"/>
    <property type="match status" value="1"/>
</dbReference>